<reference evidence="2 3" key="1">
    <citation type="submission" date="2019-02" db="EMBL/GenBank/DDBJ databases">
        <title>Genomic Encyclopedia of Type Strains, Phase IV (KMG-IV): sequencing the most valuable type-strain genomes for metagenomic binning, comparative biology and taxonomic classification.</title>
        <authorList>
            <person name="Goeker M."/>
        </authorList>
    </citation>
    <scope>NUCLEOTIDE SEQUENCE [LARGE SCALE GENOMIC DNA]</scope>
    <source>
        <strain evidence="2 3">DSM 19570</strain>
    </source>
</reference>
<dbReference type="OrthoDB" id="1447951at2"/>
<dbReference type="RefSeq" id="WP_130430230.1">
    <property type="nucleotide sequence ID" value="NZ_SHKP01000004.1"/>
</dbReference>
<comment type="caution">
    <text evidence="2">The sequence shown here is derived from an EMBL/GenBank/DDBJ whole genome shotgun (WGS) entry which is preliminary data.</text>
</comment>
<dbReference type="EMBL" id="SHKP01000004">
    <property type="protein sequence ID" value="RZU02472.1"/>
    <property type="molecule type" value="Genomic_DNA"/>
</dbReference>
<gene>
    <name evidence="2" type="ORF">EV670_0496</name>
</gene>
<evidence type="ECO:0000313" key="3">
    <source>
        <dbReference type="Proteomes" id="UP000293671"/>
    </source>
</evidence>
<organism evidence="2 3">
    <name type="scientific">Rivibacter subsaxonicus</name>
    <dbReference type="NCBI Taxonomy" id="457575"/>
    <lineage>
        <taxon>Bacteria</taxon>
        <taxon>Pseudomonadati</taxon>
        <taxon>Pseudomonadota</taxon>
        <taxon>Betaproteobacteria</taxon>
        <taxon>Burkholderiales</taxon>
        <taxon>Rivibacter</taxon>
    </lineage>
</organism>
<keyword evidence="1" id="KW-1133">Transmembrane helix</keyword>
<protein>
    <submittedName>
        <fullName evidence="2">Uncharacterized protein</fullName>
    </submittedName>
</protein>
<dbReference type="AlphaFoldDB" id="A0A4Q7VZV8"/>
<keyword evidence="1" id="KW-0472">Membrane</keyword>
<dbReference type="Proteomes" id="UP000293671">
    <property type="component" value="Unassembled WGS sequence"/>
</dbReference>
<evidence type="ECO:0000256" key="1">
    <source>
        <dbReference type="SAM" id="Phobius"/>
    </source>
</evidence>
<accession>A0A4Q7VZV8</accession>
<keyword evidence="1" id="KW-0812">Transmembrane</keyword>
<proteinExistence type="predicted"/>
<keyword evidence="3" id="KW-1185">Reference proteome</keyword>
<feature type="transmembrane region" description="Helical" evidence="1">
    <location>
        <begin position="6"/>
        <end position="24"/>
    </location>
</feature>
<name>A0A4Q7VZV8_9BURK</name>
<sequence>MESAVWGFIGTLVGAIASIATVWISNNHAVSLQRSASDIDREERRRAFQRDTLLSLQDALHDELRLVTRVYLADKRSFANSGEWGTQLLDDELNESTRLAGRKALILLDRVTDDELRRDVANLRSAMSNLTLANSAKSAETLFRDITERAPITMKQIGKGLRSQY</sequence>
<evidence type="ECO:0000313" key="2">
    <source>
        <dbReference type="EMBL" id="RZU02472.1"/>
    </source>
</evidence>